<dbReference type="Gene3D" id="1.10.260.40">
    <property type="entry name" value="lambda repressor-like DNA-binding domains"/>
    <property type="match status" value="1"/>
</dbReference>
<dbReference type="PROSITE" id="PS50943">
    <property type="entry name" value="HTH_CROC1"/>
    <property type="match status" value="1"/>
</dbReference>
<comment type="caution">
    <text evidence="3">The sequence shown here is derived from an EMBL/GenBank/DDBJ whole genome shotgun (WGS) entry which is preliminary data.</text>
</comment>
<proteinExistence type="predicted"/>
<protein>
    <submittedName>
        <fullName evidence="3">HigA family addiction module antidote protein</fullName>
    </submittedName>
</protein>
<organism evidence="3 4">
    <name type="scientific">Eggerthella guodeyinii</name>
    <dbReference type="NCBI Taxonomy" id="2690837"/>
    <lineage>
        <taxon>Bacteria</taxon>
        <taxon>Bacillati</taxon>
        <taxon>Actinomycetota</taxon>
        <taxon>Coriobacteriia</taxon>
        <taxon>Eggerthellales</taxon>
        <taxon>Eggerthellaceae</taxon>
        <taxon>Eggerthella</taxon>
    </lineage>
</organism>
<dbReference type="AlphaFoldDB" id="A0A6N7RR74"/>
<sequence>MEQYMIMMGRTPTHPGEILREEFMPDYGLSVSTLARRLGVSRQSANEVVRERRAVSTEMAMRLGRLFGTSAEYWLNLQRNVDLWESLDLHREELDAIEALSAWREEGGPKSG</sequence>
<evidence type="ECO:0000313" key="3">
    <source>
        <dbReference type="EMBL" id="MRX83401.1"/>
    </source>
</evidence>
<gene>
    <name evidence="3" type="ORF">GJG86_13000</name>
</gene>
<reference evidence="4" key="1">
    <citation type="submission" date="2019-08" db="EMBL/GenBank/DDBJ databases">
        <title>Arthrobacter sp. nov., isolated from plateau pika and Tibetan wild ass.</title>
        <authorList>
            <person name="Ge Y."/>
        </authorList>
    </citation>
    <scope>NUCLEOTIDE SEQUENCE [LARGE SCALE GENOMIC DNA]</scope>
    <source>
        <strain evidence="4">HF-4214</strain>
    </source>
</reference>
<feature type="domain" description="HTH cro/C1-type" evidence="2">
    <location>
        <begin position="28"/>
        <end position="74"/>
    </location>
</feature>
<dbReference type="RefSeq" id="WP_154334218.1">
    <property type="nucleotide sequence ID" value="NZ_VTFY01000011.1"/>
</dbReference>
<dbReference type="GO" id="GO:0003677">
    <property type="term" value="F:DNA binding"/>
    <property type="evidence" value="ECO:0007669"/>
    <property type="project" value="UniProtKB-KW"/>
</dbReference>
<evidence type="ECO:0000313" key="4">
    <source>
        <dbReference type="Proteomes" id="UP000438093"/>
    </source>
</evidence>
<accession>A0A6N7RR74</accession>
<dbReference type="NCBIfam" id="TIGR02607">
    <property type="entry name" value="antidote_HigA"/>
    <property type="match status" value="1"/>
</dbReference>
<dbReference type="SMART" id="SM00530">
    <property type="entry name" value="HTH_XRE"/>
    <property type="match status" value="1"/>
</dbReference>
<dbReference type="SUPFAM" id="SSF47413">
    <property type="entry name" value="lambda repressor-like DNA-binding domains"/>
    <property type="match status" value="1"/>
</dbReference>
<keyword evidence="1" id="KW-0238">DNA-binding</keyword>
<evidence type="ECO:0000256" key="1">
    <source>
        <dbReference type="ARBA" id="ARBA00023125"/>
    </source>
</evidence>
<dbReference type="InterPro" id="IPR010982">
    <property type="entry name" value="Lambda_DNA-bd_dom_sf"/>
</dbReference>
<dbReference type="PANTHER" id="PTHR36924">
    <property type="entry name" value="ANTITOXIN HIGA-1"/>
    <property type="match status" value="1"/>
</dbReference>
<dbReference type="EMBL" id="VTFY01000011">
    <property type="protein sequence ID" value="MRX83401.1"/>
    <property type="molecule type" value="Genomic_DNA"/>
</dbReference>
<dbReference type="Pfam" id="PF01381">
    <property type="entry name" value="HTH_3"/>
    <property type="match status" value="1"/>
</dbReference>
<dbReference type="InterPro" id="IPR001387">
    <property type="entry name" value="Cro/C1-type_HTH"/>
</dbReference>
<dbReference type="CDD" id="cd00093">
    <property type="entry name" value="HTH_XRE"/>
    <property type="match status" value="1"/>
</dbReference>
<dbReference type="PANTHER" id="PTHR36924:SF1">
    <property type="entry name" value="ANTITOXIN HIGA-1"/>
    <property type="match status" value="1"/>
</dbReference>
<dbReference type="Proteomes" id="UP000438093">
    <property type="component" value="Unassembled WGS sequence"/>
</dbReference>
<evidence type="ECO:0000259" key="2">
    <source>
        <dbReference type="PROSITE" id="PS50943"/>
    </source>
</evidence>
<keyword evidence="4" id="KW-1185">Reference proteome</keyword>
<name>A0A6N7RR74_9ACTN</name>
<dbReference type="InterPro" id="IPR013430">
    <property type="entry name" value="Toxin_antidote_HigA"/>
</dbReference>